<dbReference type="InterPro" id="IPR029070">
    <property type="entry name" value="Chitinase_insertion_sf"/>
</dbReference>
<dbReference type="InterPro" id="IPR036573">
    <property type="entry name" value="CBM_sf_5/12"/>
</dbReference>
<keyword evidence="5" id="KW-0732">Signal</keyword>
<dbReference type="InterPro" id="IPR003610">
    <property type="entry name" value="CBM5/12"/>
</dbReference>
<dbReference type="AlphaFoldDB" id="A0A081NJK6"/>
<accession>A0A081NJK6</accession>
<dbReference type="Pfam" id="PF00704">
    <property type="entry name" value="Glyco_hydro_18"/>
    <property type="match status" value="1"/>
</dbReference>
<dbReference type="GO" id="GO:0004553">
    <property type="term" value="F:hydrolase activity, hydrolyzing O-glycosyl compounds"/>
    <property type="evidence" value="ECO:0007669"/>
    <property type="project" value="InterPro"/>
</dbReference>
<dbReference type="SMART" id="SM00495">
    <property type="entry name" value="ChtBD3"/>
    <property type="match status" value="2"/>
</dbReference>
<dbReference type="GO" id="GO:0005576">
    <property type="term" value="C:extracellular region"/>
    <property type="evidence" value="ECO:0007669"/>
    <property type="project" value="InterPro"/>
</dbReference>
<dbReference type="PANTHER" id="PTHR11177:SF308">
    <property type="entry name" value="CHITINASE A"/>
    <property type="match status" value="1"/>
</dbReference>
<dbReference type="InterPro" id="IPR009470">
    <property type="entry name" value="Chi_C"/>
</dbReference>
<dbReference type="eggNOG" id="COG3979">
    <property type="taxonomic scope" value="Bacteria"/>
</dbReference>
<evidence type="ECO:0000313" key="7">
    <source>
        <dbReference type="EMBL" id="KEQ18629.1"/>
    </source>
</evidence>
<dbReference type="InterPro" id="IPR017853">
    <property type="entry name" value="GH"/>
</dbReference>
<dbReference type="Pfam" id="PF06483">
    <property type="entry name" value="ChiC"/>
    <property type="match status" value="1"/>
</dbReference>
<keyword evidence="2" id="KW-0146">Chitin degradation</keyword>
<dbReference type="Pfam" id="PF17957">
    <property type="entry name" value="Big_7"/>
    <property type="match status" value="2"/>
</dbReference>
<dbReference type="eggNOG" id="COG3325">
    <property type="taxonomic scope" value="Bacteria"/>
</dbReference>
<dbReference type="Gene3D" id="2.10.10.20">
    <property type="entry name" value="Carbohydrate-binding module superfamily 5/12"/>
    <property type="match status" value="2"/>
</dbReference>
<name>A0A081NJK6_9GAMM</name>
<keyword evidence="8" id="KW-1185">Reference proteome</keyword>
<organism evidence="7 8">
    <name type="scientific">Endozoicomonas numazuensis</name>
    <dbReference type="NCBI Taxonomy" id="1137799"/>
    <lineage>
        <taxon>Bacteria</taxon>
        <taxon>Pseudomonadati</taxon>
        <taxon>Pseudomonadota</taxon>
        <taxon>Gammaproteobacteria</taxon>
        <taxon>Oceanospirillales</taxon>
        <taxon>Endozoicomonadaceae</taxon>
        <taxon>Endozoicomonas</taxon>
    </lineage>
</organism>
<dbReference type="Gene3D" id="3.20.20.80">
    <property type="entry name" value="Glycosidases"/>
    <property type="match status" value="1"/>
</dbReference>
<evidence type="ECO:0000256" key="4">
    <source>
        <dbReference type="ARBA" id="ARBA00023326"/>
    </source>
</evidence>
<keyword evidence="4" id="KW-0624">Polysaccharide degradation</keyword>
<evidence type="ECO:0000313" key="8">
    <source>
        <dbReference type="Proteomes" id="UP000028073"/>
    </source>
</evidence>
<dbReference type="CDD" id="cd12204">
    <property type="entry name" value="CBD_like"/>
    <property type="match status" value="1"/>
</dbReference>
<dbReference type="EMBL" id="JOKH01000001">
    <property type="protein sequence ID" value="KEQ18629.1"/>
    <property type="molecule type" value="Genomic_DNA"/>
</dbReference>
<protein>
    <submittedName>
        <fullName evidence="7">Glycoside hydrolase</fullName>
    </submittedName>
</protein>
<evidence type="ECO:0000256" key="1">
    <source>
        <dbReference type="ARBA" id="ARBA00022801"/>
    </source>
</evidence>
<comment type="caution">
    <text evidence="7">The sequence shown here is derived from an EMBL/GenBank/DDBJ whole genome shotgun (WGS) entry which is preliminary data.</text>
</comment>
<dbReference type="GO" id="GO:0006032">
    <property type="term" value="P:chitin catabolic process"/>
    <property type="evidence" value="ECO:0007669"/>
    <property type="project" value="UniProtKB-KW"/>
</dbReference>
<dbReference type="CDD" id="cd06548">
    <property type="entry name" value="GH18_chitinase"/>
    <property type="match status" value="1"/>
</dbReference>
<dbReference type="SMART" id="SM00636">
    <property type="entry name" value="Glyco_18"/>
    <property type="match status" value="1"/>
</dbReference>
<dbReference type="Gene3D" id="2.60.40.10">
    <property type="entry name" value="Immunoglobulins"/>
    <property type="match status" value="2"/>
</dbReference>
<dbReference type="InterPro" id="IPR001223">
    <property type="entry name" value="Glyco_hydro18_cat"/>
</dbReference>
<sequence>MIKTLIVGSLSSMALLTSLAAHGYDCSGLSEWEASVAYVGGKQIQHKGIGYQANWWTQGNNPAERSGQYQEWKNLGQCDGLVPPPQPNLAPSVSLNSPSQNASFTEGDAVTITATATDSDGSVTKVEFYRDSALISTDTSAPYSAHWTATAGSHTLLAKAIDNDNAEASSSTVSIIVNAVSSNQPPAVSLTAPGAGSEYHEGDTVTLTADASDSDGSVVKVAFYVSNLLVGEDTSAPFSLDWTATTGSHQIKAKAYDNEKAEKDSALVTINVTGSSLGGSDCRPDGLYQTPGVNTPYCTVYDENGREIMGADHPRRIIGYFTSWRNGANGQPSYLVNNIPWDKLTHINYAFAHVDAENKISIGNPSNPDNPATGMEWPGVAGAEMSTDFSYKGHLNLLNKYKQQYPDVKTLISVGGWAETGGYFDESGQRVESGGFYTMTTNTDGSINNAGINTFADSVVQFLRDYGFDGADIDYEYPTSMNNAGNPLDFAIADSMRGGLMASYVELMKVLRQKLDAAGAEDGKHYMLTIASPSSGYLLRGMETFQVTQYLDYVNIMSYDLHGAWNEFVGHNAALYDNRDDGELKSAGVYSTSQYGGIGYLNTDWAVKYFRGAMQAGRINIGVPYYTRGWQGVSGGNKGLNGKAPLPSQSDCPEGTGGSAKCGYGATGIDNMWHDKDGNGNEMGAGSNPLWHAKNLENNIQGSYLKSWGLNPDNNTNHRLTGSYQRFYDSVAVAPWLWNDSKKVFLSIEDEESMATKLQYVIDSGVGGIMFWELAGDYGWDSIQNEYTFGTTLTSLAYDRFASASVYDNRRTDRTVPAEAVDIEVSVGGFKRGDQNYPLNPKLKITNRSGSTVPGGSEFQFDMPTSTSDEISDQSGFDLQVIESGANAAGNNVGGLDNEFHRVSVKLPSWQNLADGASVEVTLNYYLPITGPQAWTVNINGTVYALKQEYPDLPLADLSSSSGGNGNGVTCESAGVSTAGLSVYPDWPKGGTHANGGDQVIHDDAVYQAKWWTSSKPGSDETWTFVCNL</sequence>
<dbReference type="InterPro" id="IPR032798">
    <property type="entry name" value="CBM_5_12_2"/>
</dbReference>
<reference evidence="7 8" key="1">
    <citation type="submission" date="2014-06" db="EMBL/GenBank/DDBJ databases">
        <title>Whole Genome Sequences of Three Symbiotic Endozoicomonas Bacteria.</title>
        <authorList>
            <person name="Neave M.J."/>
            <person name="Apprill A."/>
            <person name="Voolstra C.R."/>
        </authorList>
    </citation>
    <scope>NUCLEOTIDE SEQUENCE [LARGE SCALE GENOMIC DNA]</scope>
    <source>
        <strain evidence="7 8">DSM 25634</strain>
    </source>
</reference>
<dbReference type="InterPro" id="IPR011583">
    <property type="entry name" value="Chitinase_II/V-like_cat"/>
</dbReference>
<feature type="signal peptide" evidence="5">
    <location>
        <begin position="1"/>
        <end position="23"/>
    </location>
</feature>
<dbReference type="Gene3D" id="3.10.50.10">
    <property type="match status" value="1"/>
</dbReference>
<dbReference type="RefSeq" id="WP_034831850.1">
    <property type="nucleotide sequence ID" value="NZ_JOKH01000001.1"/>
</dbReference>
<dbReference type="SUPFAM" id="SSF54556">
    <property type="entry name" value="Chitinase insertion domain"/>
    <property type="match status" value="1"/>
</dbReference>
<dbReference type="InterPro" id="IPR013783">
    <property type="entry name" value="Ig-like_fold"/>
</dbReference>
<gene>
    <name evidence="7" type="ORF">GZ78_00385</name>
</gene>
<dbReference type="PROSITE" id="PS51910">
    <property type="entry name" value="GH18_2"/>
    <property type="match status" value="1"/>
</dbReference>
<feature type="chain" id="PRO_5001760836" evidence="5">
    <location>
        <begin position="24"/>
        <end position="1029"/>
    </location>
</feature>
<evidence type="ECO:0000256" key="2">
    <source>
        <dbReference type="ARBA" id="ARBA00023024"/>
    </source>
</evidence>
<dbReference type="GO" id="GO:0000272">
    <property type="term" value="P:polysaccharide catabolic process"/>
    <property type="evidence" value="ECO:0007669"/>
    <property type="project" value="UniProtKB-KW"/>
</dbReference>
<dbReference type="InterPro" id="IPR050314">
    <property type="entry name" value="Glycosyl_Hydrlase_18"/>
</dbReference>
<evidence type="ECO:0000259" key="6">
    <source>
        <dbReference type="PROSITE" id="PS51910"/>
    </source>
</evidence>
<dbReference type="Pfam" id="PF02839">
    <property type="entry name" value="CBM_5_12"/>
    <property type="match status" value="1"/>
</dbReference>
<evidence type="ECO:0000256" key="5">
    <source>
        <dbReference type="SAM" id="SignalP"/>
    </source>
</evidence>
<dbReference type="OrthoDB" id="9775889at2"/>
<dbReference type="Proteomes" id="UP000028073">
    <property type="component" value="Unassembled WGS sequence"/>
</dbReference>
<proteinExistence type="predicted"/>
<feature type="domain" description="GH18" evidence="6">
    <location>
        <begin position="315"/>
        <end position="790"/>
    </location>
</feature>
<dbReference type="PANTHER" id="PTHR11177">
    <property type="entry name" value="CHITINASE"/>
    <property type="match status" value="1"/>
</dbReference>
<dbReference type="SUPFAM" id="SSF51055">
    <property type="entry name" value="Carbohydrate binding domain"/>
    <property type="match status" value="2"/>
</dbReference>
<dbReference type="SUPFAM" id="SSF51445">
    <property type="entry name" value="(Trans)glycosidases"/>
    <property type="match status" value="1"/>
</dbReference>
<dbReference type="CDD" id="cd12215">
    <property type="entry name" value="ChiC_BD"/>
    <property type="match status" value="1"/>
</dbReference>
<dbReference type="GO" id="GO:0008061">
    <property type="term" value="F:chitin binding"/>
    <property type="evidence" value="ECO:0007669"/>
    <property type="project" value="InterPro"/>
</dbReference>
<dbReference type="GO" id="GO:0030246">
    <property type="term" value="F:carbohydrate binding"/>
    <property type="evidence" value="ECO:0007669"/>
    <property type="project" value="InterPro"/>
</dbReference>
<evidence type="ECO:0000256" key="3">
    <source>
        <dbReference type="ARBA" id="ARBA00023277"/>
    </source>
</evidence>
<dbReference type="Pfam" id="PF14600">
    <property type="entry name" value="CBM_5_12_2"/>
    <property type="match status" value="1"/>
</dbReference>
<keyword evidence="3" id="KW-0119">Carbohydrate metabolism</keyword>
<dbReference type="STRING" id="1137799.GZ78_00385"/>
<keyword evidence="1 7" id="KW-0378">Hydrolase</keyword>